<name>A0A6J7HVJ3_9ZZZZ</name>
<proteinExistence type="predicted"/>
<protein>
    <submittedName>
        <fullName evidence="1">Unannotated protein</fullName>
    </submittedName>
</protein>
<organism evidence="1">
    <name type="scientific">freshwater metagenome</name>
    <dbReference type="NCBI Taxonomy" id="449393"/>
    <lineage>
        <taxon>unclassified sequences</taxon>
        <taxon>metagenomes</taxon>
        <taxon>ecological metagenomes</taxon>
    </lineage>
</organism>
<accession>A0A6J7HVJ3</accession>
<gene>
    <name evidence="1" type="ORF">UFOPK3674_00534</name>
</gene>
<sequence>MPSLRRLPLAELLHEVRTAERLVVAIPPRPDEEAAMNRAAIESVRAVRLAELQRRQALVESARAYPTRWG</sequence>
<dbReference type="AlphaFoldDB" id="A0A6J7HVJ3"/>
<reference evidence="1" key="1">
    <citation type="submission" date="2020-05" db="EMBL/GenBank/DDBJ databases">
        <authorList>
            <person name="Chiriac C."/>
            <person name="Salcher M."/>
            <person name="Ghai R."/>
            <person name="Kavagutti S V."/>
        </authorList>
    </citation>
    <scope>NUCLEOTIDE SEQUENCE</scope>
</reference>
<evidence type="ECO:0000313" key="1">
    <source>
        <dbReference type="EMBL" id="CAB4920745.1"/>
    </source>
</evidence>
<dbReference type="EMBL" id="CAFBMX010000002">
    <property type="protein sequence ID" value="CAB4920745.1"/>
    <property type="molecule type" value="Genomic_DNA"/>
</dbReference>